<evidence type="ECO:0000313" key="1">
    <source>
        <dbReference type="EMBL" id="TDC79017.1"/>
    </source>
</evidence>
<dbReference type="Proteomes" id="UP000295345">
    <property type="component" value="Unassembled WGS sequence"/>
</dbReference>
<organism evidence="1 2">
    <name type="scientific">Streptomyces hainanensis</name>
    <dbReference type="NCBI Taxonomy" id="402648"/>
    <lineage>
        <taxon>Bacteria</taxon>
        <taxon>Bacillati</taxon>
        <taxon>Actinomycetota</taxon>
        <taxon>Actinomycetes</taxon>
        <taxon>Kitasatosporales</taxon>
        <taxon>Streptomycetaceae</taxon>
        <taxon>Streptomyces</taxon>
    </lineage>
</organism>
<reference evidence="1 2" key="1">
    <citation type="submission" date="2019-03" db="EMBL/GenBank/DDBJ databases">
        <title>Draft genome sequences of novel Actinobacteria.</title>
        <authorList>
            <person name="Sahin N."/>
            <person name="Ay H."/>
            <person name="Saygin H."/>
        </authorList>
    </citation>
    <scope>NUCLEOTIDE SEQUENCE [LARGE SCALE GENOMIC DNA]</scope>
    <source>
        <strain evidence="1 2">DSM 41900</strain>
    </source>
</reference>
<dbReference type="AlphaFoldDB" id="A0A4R4TM50"/>
<dbReference type="OrthoDB" id="2988406at2"/>
<sequence length="395" mass="44084">MTSGRPIDVSLQSPTLSGEDMPFELVGFTSDPMQTSAGEATPPWSRWLPISVNDTYGDPFIPEQIENTTAKLASLSDHNAPIAIFTKAGYSSRVLERLGAVTHIDRAVIFYSLTGLDEGGISFEERVRMIAALKRLFPNTLVFTRPIIRNRNDDPGTLRRLSEVAAAHTGLLVLGGLHDAKKRKKIENSVEDQLIAYCDELGVKTFHKTSCAAAWLHGRDCWVHDLKGPRNLDVLVSLGYEFGVTDGRVVLEQGTTGDINFIRMITSSEVFVHNLVSNYNLLTLPSGKRKLESTSSWFAWSENIDTCLDCNYCIIKQIEYLKKMRVRIGVHPSRLPEIVTGARTTIDFERFRLTKLPRGESGRHTYGDVRVTKPCRARVYASPTRTSGSSVPRFH</sequence>
<name>A0A4R4TM50_9ACTN</name>
<gene>
    <name evidence="1" type="ORF">E1283_03640</name>
</gene>
<comment type="caution">
    <text evidence="1">The sequence shown here is derived from an EMBL/GenBank/DDBJ whole genome shotgun (WGS) entry which is preliminary data.</text>
</comment>
<proteinExistence type="predicted"/>
<dbReference type="RefSeq" id="WP_132816388.1">
    <property type="nucleotide sequence ID" value="NZ_SMKI01000023.1"/>
</dbReference>
<dbReference type="EMBL" id="SMKI01000023">
    <property type="protein sequence ID" value="TDC79017.1"/>
    <property type="molecule type" value="Genomic_DNA"/>
</dbReference>
<accession>A0A4R4TM50</accession>
<evidence type="ECO:0000313" key="2">
    <source>
        <dbReference type="Proteomes" id="UP000295345"/>
    </source>
</evidence>
<keyword evidence="2" id="KW-1185">Reference proteome</keyword>
<protein>
    <submittedName>
        <fullName evidence="1">Uncharacterized protein</fullName>
    </submittedName>
</protein>